<dbReference type="SUPFAM" id="SSF53686">
    <property type="entry name" value="Tryptophan synthase beta subunit-like PLP-dependent enzymes"/>
    <property type="match status" value="1"/>
</dbReference>
<dbReference type="EMBL" id="JBBJCI010000231">
    <property type="protein sequence ID" value="KAK7237894.1"/>
    <property type="molecule type" value="Genomic_DNA"/>
</dbReference>
<sequence>MRYVSSRGASASVSFEEAIGSGYAADGGLYVPETLPPITADDLEAWKNLDFPALAVEVLRPFVAGEIPDVDLETLLAACYGDFLAPEKIPVVPLATAPRVAVAELFHGPTFCFKDLGLQVLVRFLSYFAAKRGERRTILVATTGDTGPAALRAAADVDDASLRVVCCFPEGQVSALQRRQMTTHGSSSVRVATFEGGGDDMDEPIRRMGLDNAFASAHGLCGANSYNVGRPLAQMVHYVWIWLRCRDSFGAGAAPFVLDVVVPTGAMGNLAAATLAKRRGLPLGAICAGTNANDISCRAINDGDFSRAPEMKKTLSDAINIQRPYNFERVFYYATGGDASKTGAAMAAGDFRVDPATRGALRDGGYRAARVDDGAMLAALRAFRDAHGYVCDPHTAVAVAAADELGYAPYGGPAAEPRPVAILATAHPCKFQAAVTEALGADAWAAYEASAAFPEAARELAGRAEVAPLALSRRAGESLGAAQRRWETVLRAVLEDPDGLHYVESVCHLDDGDDDDPAADEPPAVADSSCAIL</sequence>
<protein>
    <submittedName>
        <fullName evidence="3">Threonine synthase</fullName>
    </submittedName>
</protein>
<dbReference type="Proteomes" id="UP001363151">
    <property type="component" value="Unassembled WGS sequence"/>
</dbReference>
<comment type="caution">
    <text evidence="3">The sequence shown here is derived from an EMBL/GenBank/DDBJ whole genome shotgun (WGS) entry which is preliminary data.</text>
</comment>
<dbReference type="Pfam" id="PF14821">
    <property type="entry name" value="Thr_synth_N"/>
    <property type="match status" value="1"/>
</dbReference>
<dbReference type="Gene3D" id="3.90.1380.10">
    <property type="entry name" value="Threonine synthase, N-terminal domain"/>
    <property type="match status" value="1"/>
</dbReference>
<reference evidence="3 4" key="1">
    <citation type="submission" date="2024-03" db="EMBL/GenBank/DDBJ databases">
        <title>Aureococcus anophagefferens CCMP1851 and Kratosvirus quantuckense: Draft genome of a second virus-susceptible host strain in the model system.</title>
        <authorList>
            <person name="Chase E."/>
            <person name="Truchon A.R."/>
            <person name="Schepens W."/>
            <person name="Wilhelm S.W."/>
        </authorList>
    </citation>
    <scope>NUCLEOTIDE SEQUENCE [LARGE SCALE GENOMIC DNA]</scope>
    <source>
        <strain evidence="3 4">CCMP1851</strain>
    </source>
</reference>
<evidence type="ECO:0000313" key="4">
    <source>
        <dbReference type="Proteomes" id="UP001363151"/>
    </source>
</evidence>
<name>A0ABR1FT62_AURAN</name>
<feature type="domain" description="Threonine synthase N-terminal" evidence="2">
    <location>
        <begin position="2"/>
        <end position="80"/>
    </location>
</feature>
<dbReference type="PANTHER" id="PTHR42690:SF1">
    <property type="entry name" value="THREONINE SYNTHASE-LIKE 2"/>
    <property type="match status" value="1"/>
</dbReference>
<dbReference type="InterPro" id="IPR001926">
    <property type="entry name" value="TrpB-like_PALP"/>
</dbReference>
<keyword evidence="4" id="KW-1185">Reference proteome</keyword>
<dbReference type="InterPro" id="IPR051166">
    <property type="entry name" value="Threonine_Synthase"/>
</dbReference>
<evidence type="ECO:0000259" key="1">
    <source>
        <dbReference type="Pfam" id="PF00291"/>
    </source>
</evidence>
<dbReference type="Gene3D" id="3.40.50.1100">
    <property type="match status" value="2"/>
</dbReference>
<gene>
    <name evidence="3" type="primary">THNSL2</name>
    <name evidence="3" type="ORF">SO694_00022432</name>
</gene>
<organism evidence="3 4">
    <name type="scientific">Aureococcus anophagefferens</name>
    <name type="common">Harmful bloom alga</name>
    <dbReference type="NCBI Taxonomy" id="44056"/>
    <lineage>
        <taxon>Eukaryota</taxon>
        <taxon>Sar</taxon>
        <taxon>Stramenopiles</taxon>
        <taxon>Ochrophyta</taxon>
        <taxon>Pelagophyceae</taxon>
        <taxon>Pelagomonadales</taxon>
        <taxon>Pelagomonadaceae</taxon>
        <taxon>Aureococcus</taxon>
    </lineage>
</organism>
<proteinExistence type="predicted"/>
<accession>A0ABR1FT62</accession>
<dbReference type="PANTHER" id="PTHR42690">
    <property type="entry name" value="THREONINE SYNTHASE FAMILY MEMBER"/>
    <property type="match status" value="1"/>
</dbReference>
<dbReference type="InterPro" id="IPR037158">
    <property type="entry name" value="Thr_synth_N_sf"/>
</dbReference>
<feature type="domain" description="Tryptophan synthase beta chain-like PALP" evidence="1">
    <location>
        <begin position="104"/>
        <end position="406"/>
    </location>
</feature>
<dbReference type="InterPro" id="IPR036052">
    <property type="entry name" value="TrpB-like_PALP_sf"/>
</dbReference>
<dbReference type="InterPro" id="IPR029144">
    <property type="entry name" value="Thr_synth_N"/>
</dbReference>
<dbReference type="Pfam" id="PF00291">
    <property type="entry name" value="PALP"/>
    <property type="match status" value="1"/>
</dbReference>
<evidence type="ECO:0000313" key="3">
    <source>
        <dbReference type="EMBL" id="KAK7237894.1"/>
    </source>
</evidence>
<evidence type="ECO:0000259" key="2">
    <source>
        <dbReference type="Pfam" id="PF14821"/>
    </source>
</evidence>